<keyword evidence="1" id="KW-0175">Coiled coil</keyword>
<dbReference type="EMBL" id="MCFI01000022">
    <property type="protein sequence ID" value="ORY76656.1"/>
    <property type="molecule type" value="Genomic_DNA"/>
</dbReference>
<proteinExistence type="predicted"/>
<feature type="region of interest" description="Disordered" evidence="2">
    <location>
        <begin position="181"/>
        <end position="212"/>
    </location>
</feature>
<evidence type="ECO:0000256" key="1">
    <source>
        <dbReference type="SAM" id="Coils"/>
    </source>
</evidence>
<organism evidence="3 4">
    <name type="scientific">Protomyces lactucae-debilis</name>
    <dbReference type="NCBI Taxonomy" id="2754530"/>
    <lineage>
        <taxon>Eukaryota</taxon>
        <taxon>Fungi</taxon>
        <taxon>Dikarya</taxon>
        <taxon>Ascomycota</taxon>
        <taxon>Taphrinomycotina</taxon>
        <taxon>Taphrinomycetes</taxon>
        <taxon>Taphrinales</taxon>
        <taxon>Protomycetaceae</taxon>
        <taxon>Protomyces</taxon>
    </lineage>
</organism>
<dbReference type="GeneID" id="63782778"/>
<evidence type="ECO:0000256" key="2">
    <source>
        <dbReference type="SAM" id="MobiDB-lite"/>
    </source>
</evidence>
<evidence type="ECO:0000313" key="4">
    <source>
        <dbReference type="Proteomes" id="UP000193685"/>
    </source>
</evidence>
<name>A0A1Y2EZW1_PROLT</name>
<dbReference type="Proteomes" id="UP000193685">
    <property type="component" value="Unassembled WGS sequence"/>
</dbReference>
<evidence type="ECO:0000313" key="3">
    <source>
        <dbReference type="EMBL" id="ORY76656.1"/>
    </source>
</evidence>
<gene>
    <name evidence="3" type="ORF">BCR37DRAFT_162594</name>
</gene>
<feature type="compositionally biased region" description="Polar residues" evidence="2">
    <location>
        <begin position="181"/>
        <end position="207"/>
    </location>
</feature>
<feature type="compositionally biased region" description="Polar residues" evidence="2">
    <location>
        <begin position="408"/>
        <end position="419"/>
    </location>
</feature>
<dbReference type="RefSeq" id="XP_040722736.1">
    <property type="nucleotide sequence ID" value="XM_040866179.1"/>
</dbReference>
<feature type="coiled-coil region" evidence="1">
    <location>
        <begin position="298"/>
        <end position="325"/>
    </location>
</feature>
<accession>A0A1Y2EZW1</accession>
<feature type="region of interest" description="Disordered" evidence="2">
    <location>
        <begin position="406"/>
        <end position="446"/>
    </location>
</feature>
<sequence length="560" mass="62893">MVSASNAILWCTNHRHETRLCFRWVRILFARPICFPDDMFRSRAKKRKEAHHKEEMSSRLRISRYPESQVRVQYLRPEEFVDQPRRAPTPANTIRSTLTPMRALQSDRSQQSVKFVHMKTHSPKHSAGSRLLSMQAIVSSNAAGQDEVSNLMDYNISDLWSADWNGLKDALAFNVATMQRASSGSKNSRANPSNDAADATQINTSSDDLGDSHVTSAAKVRLTGDIRLAGSSGSSPLLAQYRRRLQEGMPAELPVQMPVKDATGFANGEQAHAGKPPSTSSLTAQCQPQIIETPENHSPDFEARLDALQTRLDELQIKRRSVHEEFDIRDKIADRMAQRDEQHESVIAKHGVRMDLLERANIEADQKLAVLQAQIDLCKEALALLQIPGASSDGEPNRNVQPLVVSKHVSSSEAPTMPSSAVDKGKSPDSAAYRASKARRREKESMQRYKQECMQQYDLMRARQAHSNHDKVTLPVGSISHVSITPAQYSTHSVASDSPIVPRTMPLMPRHANTMPARKPIEPEVVYEEKAELMYFRPVRIDHVGQQKATHIMRWESRRL</sequence>
<dbReference type="AlphaFoldDB" id="A0A1Y2EZW1"/>
<protein>
    <submittedName>
        <fullName evidence="3">Uncharacterized protein</fullName>
    </submittedName>
</protein>
<reference evidence="3 4" key="1">
    <citation type="submission" date="2016-07" db="EMBL/GenBank/DDBJ databases">
        <title>Pervasive Adenine N6-methylation of Active Genes in Fungi.</title>
        <authorList>
            <consortium name="DOE Joint Genome Institute"/>
            <person name="Mondo S.J."/>
            <person name="Dannebaum R.O."/>
            <person name="Kuo R.C."/>
            <person name="Labutti K."/>
            <person name="Haridas S."/>
            <person name="Kuo A."/>
            <person name="Salamov A."/>
            <person name="Ahrendt S.R."/>
            <person name="Lipzen A."/>
            <person name="Sullivan W."/>
            <person name="Andreopoulos W.B."/>
            <person name="Clum A."/>
            <person name="Lindquist E."/>
            <person name="Daum C."/>
            <person name="Ramamoorthy G.K."/>
            <person name="Gryganskyi A."/>
            <person name="Culley D."/>
            <person name="Magnuson J.K."/>
            <person name="James T.Y."/>
            <person name="O'Malley M.A."/>
            <person name="Stajich J.E."/>
            <person name="Spatafora J.W."/>
            <person name="Visel A."/>
            <person name="Grigoriev I.V."/>
        </authorList>
    </citation>
    <scope>NUCLEOTIDE SEQUENCE [LARGE SCALE GENOMIC DNA]</scope>
    <source>
        <strain evidence="3 4">12-1054</strain>
    </source>
</reference>
<keyword evidence="4" id="KW-1185">Reference proteome</keyword>
<comment type="caution">
    <text evidence="3">The sequence shown here is derived from an EMBL/GenBank/DDBJ whole genome shotgun (WGS) entry which is preliminary data.</text>
</comment>